<keyword evidence="2 4" id="KW-1133">Transmembrane helix</keyword>
<dbReference type="InterPro" id="IPR036259">
    <property type="entry name" value="MFS_trans_sf"/>
</dbReference>
<sequence>MDKAWIRKLGYLNNFAKGSESIANQIAYLTIGVLSPLPAYAVSLRVSIGFYLGAFLEIPMGVLADVAGHRKALAYGFAIIAISCAGLLWACLMGHLSYSLWVLSVAAILEAIGTALVSGCFQAYIQCIIDDEVSKMSLESSSSDIKFKALSMSHAYGNFLSAMVPTLIIGGVFVCHIIWGISSLALAVPVVTYTALSLYFFSSRFSRLGARLDKVLPNRSEKWLSYKANLLAFYSGIVKSQPVYRYKLITLFVLMVLSVLMVVHVHTYLMISQLREFDLTQGNYIQGILAFMVLVSFNLAHYIKGWAASLISEQSKPGNVLFLSLGAQAVLALSMLLAYYLGYSMLSVLIFVLLFRACFTPGQSVIQSMLLEMVPENLRATVYSLVQVFVLLIYASYSAYLTFNGQGVEPPDAIFFQIFILTVVSASLAVILFLRGHAVKFGYE</sequence>
<feature type="transmembrane region" description="Helical" evidence="4">
    <location>
        <begin position="73"/>
        <end position="95"/>
    </location>
</feature>
<dbReference type="AlphaFoldDB" id="A0A0P9PM96"/>
<accession>A0A0P9PM96</accession>
<evidence type="ECO:0000313" key="6">
    <source>
        <dbReference type="EMBL" id="RMM03523.1"/>
    </source>
</evidence>
<feature type="transmembrane region" description="Helical" evidence="4">
    <location>
        <begin position="320"/>
        <end position="342"/>
    </location>
</feature>
<dbReference type="RefSeq" id="WP_057422961.1">
    <property type="nucleotide sequence ID" value="NZ_BMZW01000074.1"/>
</dbReference>
<protein>
    <recommendedName>
        <fullName evidence="11">MFS transporter</fullName>
    </recommendedName>
</protein>
<evidence type="ECO:0000313" key="10">
    <source>
        <dbReference type="Proteomes" id="UP000275613"/>
    </source>
</evidence>
<name>A0A0P9PM96_PSEA0</name>
<dbReference type="EMBL" id="RBOA01000051">
    <property type="protein sequence ID" value="RMM03523.1"/>
    <property type="molecule type" value="Genomic_DNA"/>
</dbReference>
<dbReference type="Proteomes" id="UP000050490">
    <property type="component" value="Unassembled WGS sequence"/>
</dbReference>
<feature type="transmembrane region" description="Helical" evidence="4">
    <location>
        <begin position="48"/>
        <end position="66"/>
    </location>
</feature>
<dbReference type="EMBL" id="RBPV01000229">
    <property type="protein sequence ID" value="RMO58488.1"/>
    <property type="molecule type" value="Genomic_DNA"/>
</dbReference>
<evidence type="ECO:0000313" key="7">
    <source>
        <dbReference type="EMBL" id="RMO58488.1"/>
    </source>
</evidence>
<reference evidence="9 10" key="2">
    <citation type="submission" date="2018-08" db="EMBL/GenBank/DDBJ databases">
        <title>Recombination of ecologically and evolutionarily significant loci maintains genetic cohesion in the Pseudomonas syringae species complex.</title>
        <authorList>
            <person name="Dillon M."/>
            <person name="Thakur S."/>
            <person name="Almeida R.N.D."/>
            <person name="Weir B.S."/>
            <person name="Guttman D.S."/>
        </authorList>
    </citation>
    <scope>NUCLEOTIDE SEQUENCE [LARGE SCALE GENOMIC DNA]</scope>
    <source>
        <strain evidence="7 10">ICMP 4316</strain>
        <strain evidence="6 9">ICMP 8636</strain>
    </source>
</reference>
<dbReference type="SUPFAM" id="SSF103473">
    <property type="entry name" value="MFS general substrate transporter"/>
    <property type="match status" value="1"/>
</dbReference>
<dbReference type="PATRIC" id="fig|129137.4.peg.4003"/>
<evidence type="ECO:0000313" key="5">
    <source>
        <dbReference type="EMBL" id="KPX19148.1"/>
    </source>
</evidence>
<organism evidence="5 8">
    <name type="scientific">Pseudomonas amygdali pv. eriobotryae</name>
    <dbReference type="NCBI Taxonomy" id="129137"/>
    <lineage>
        <taxon>Bacteria</taxon>
        <taxon>Pseudomonadati</taxon>
        <taxon>Pseudomonadota</taxon>
        <taxon>Gammaproteobacteria</taxon>
        <taxon>Pseudomonadales</taxon>
        <taxon>Pseudomonadaceae</taxon>
        <taxon>Pseudomonas</taxon>
        <taxon>Pseudomonas amygdali</taxon>
    </lineage>
</organism>
<keyword evidence="1 4" id="KW-0812">Transmembrane</keyword>
<dbReference type="Proteomes" id="UP000272627">
    <property type="component" value="Unassembled WGS sequence"/>
</dbReference>
<dbReference type="EMBL" id="LJQI01000439">
    <property type="protein sequence ID" value="KPX19148.1"/>
    <property type="molecule type" value="Genomic_DNA"/>
</dbReference>
<feature type="transmembrane region" description="Helical" evidence="4">
    <location>
        <begin position="283"/>
        <end position="300"/>
    </location>
</feature>
<dbReference type="Gene3D" id="1.20.1250.20">
    <property type="entry name" value="MFS general substrate transporter like domains"/>
    <property type="match status" value="1"/>
</dbReference>
<evidence type="ECO:0000256" key="2">
    <source>
        <dbReference type="ARBA" id="ARBA00022989"/>
    </source>
</evidence>
<dbReference type="InterPro" id="IPR011701">
    <property type="entry name" value="MFS"/>
</dbReference>
<evidence type="ECO:0000256" key="4">
    <source>
        <dbReference type="SAM" id="Phobius"/>
    </source>
</evidence>
<evidence type="ECO:0000256" key="3">
    <source>
        <dbReference type="ARBA" id="ARBA00023136"/>
    </source>
</evidence>
<evidence type="ECO:0000313" key="8">
    <source>
        <dbReference type="Proteomes" id="UP000050490"/>
    </source>
</evidence>
<feature type="transmembrane region" description="Helical" evidence="4">
    <location>
        <begin position="155"/>
        <end position="179"/>
    </location>
</feature>
<feature type="transmembrane region" description="Helical" evidence="4">
    <location>
        <begin position="185"/>
        <end position="202"/>
    </location>
</feature>
<feature type="transmembrane region" description="Helical" evidence="4">
    <location>
        <begin position="101"/>
        <end position="125"/>
    </location>
</feature>
<evidence type="ECO:0000256" key="1">
    <source>
        <dbReference type="ARBA" id="ARBA00022692"/>
    </source>
</evidence>
<evidence type="ECO:0008006" key="11">
    <source>
        <dbReference type="Google" id="ProtNLM"/>
    </source>
</evidence>
<reference evidence="5 8" key="1">
    <citation type="submission" date="2015-09" db="EMBL/GenBank/DDBJ databases">
        <title>Genome announcement of multiple Pseudomonas syringae strains.</title>
        <authorList>
            <person name="Thakur S."/>
            <person name="Wang P.W."/>
            <person name="Gong Y."/>
            <person name="Weir B.S."/>
            <person name="Guttman D.S."/>
        </authorList>
    </citation>
    <scope>NUCLEOTIDE SEQUENCE [LARGE SCALE GENOMIC DNA]</scope>
    <source>
        <strain evidence="5 8">ICMP4455</strain>
    </source>
</reference>
<gene>
    <name evidence="5" type="ORF">ALO70_02755</name>
    <name evidence="7" type="ORF">ALQ39_200024</name>
    <name evidence="6" type="ORF">ALQ86_200038</name>
</gene>
<proteinExistence type="predicted"/>
<keyword evidence="3 4" id="KW-0472">Membrane</keyword>
<comment type="caution">
    <text evidence="5">The sequence shown here is derived from an EMBL/GenBank/DDBJ whole genome shotgun (WGS) entry which is preliminary data.</text>
</comment>
<feature type="transmembrane region" description="Helical" evidence="4">
    <location>
        <begin position="382"/>
        <end position="402"/>
    </location>
</feature>
<feature type="transmembrane region" description="Helical" evidence="4">
    <location>
        <begin position="21"/>
        <end position="42"/>
    </location>
</feature>
<feature type="transmembrane region" description="Helical" evidence="4">
    <location>
        <begin position="414"/>
        <end position="434"/>
    </location>
</feature>
<dbReference type="Pfam" id="PF07690">
    <property type="entry name" value="MFS_1"/>
    <property type="match status" value="1"/>
</dbReference>
<feature type="transmembrane region" description="Helical" evidence="4">
    <location>
        <begin position="248"/>
        <end position="271"/>
    </location>
</feature>
<dbReference type="Proteomes" id="UP000275613">
    <property type="component" value="Unassembled WGS sequence"/>
</dbReference>
<dbReference type="GO" id="GO:0022857">
    <property type="term" value="F:transmembrane transporter activity"/>
    <property type="evidence" value="ECO:0007669"/>
    <property type="project" value="InterPro"/>
</dbReference>
<feature type="transmembrane region" description="Helical" evidence="4">
    <location>
        <begin position="348"/>
        <end position="370"/>
    </location>
</feature>
<evidence type="ECO:0000313" key="9">
    <source>
        <dbReference type="Proteomes" id="UP000272627"/>
    </source>
</evidence>